<evidence type="ECO:0000313" key="3">
    <source>
        <dbReference type="EMBL" id="MFC4373043.1"/>
    </source>
</evidence>
<sequence length="199" mass="21701">ADGTALDRVWESRSPPDNYCEEALQLMLEGLFALRGKLVVARTANVEPMATTRIGIDINAPRATVYRLLLDGDAVIGWMMPDGVSPEVHRFEPREGGSFSITLAGATTGAAELPHDAYYGRFLSLVPDEQVVEVLEFVTEQDEMTGTQTITFTLSDTGTGTHLDSVHEGVPPGLSAADNDEHWQMALAKLKSMAEQRLR</sequence>
<dbReference type="InterPro" id="IPR013538">
    <property type="entry name" value="ASHA1/2-like_C"/>
</dbReference>
<dbReference type="SUPFAM" id="SSF55961">
    <property type="entry name" value="Bet v1-like"/>
    <property type="match status" value="1"/>
</dbReference>
<proteinExistence type="inferred from homology"/>
<name>A0ABV8VCL3_9NOCA</name>
<evidence type="ECO:0000313" key="4">
    <source>
        <dbReference type="Proteomes" id="UP001595844"/>
    </source>
</evidence>
<feature type="non-terminal residue" evidence="3">
    <location>
        <position position="1"/>
    </location>
</feature>
<dbReference type="Pfam" id="PF08327">
    <property type="entry name" value="AHSA1"/>
    <property type="match status" value="1"/>
</dbReference>
<organism evidence="3 4">
    <name type="scientific">Nocardia halotolerans</name>
    <dbReference type="NCBI Taxonomy" id="1755878"/>
    <lineage>
        <taxon>Bacteria</taxon>
        <taxon>Bacillati</taxon>
        <taxon>Actinomycetota</taxon>
        <taxon>Actinomycetes</taxon>
        <taxon>Mycobacteriales</taxon>
        <taxon>Nocardiaceae</taxon>
        <taxon>Nocardia</taxon>
    </lineage>
</organism>
<feature type="domain" description="Activator of Hsp90 ATPase homologue 1/2-like C-terminal" evidence="2">
    <location>
        <begin position="59"/>
        <end position="194"/>
    </location>
</feature>
<keyword evidence="4" id="KW-1185">Reference proteome</keyword>
<gene>
    <name evidence="3" type="ORF">ACFO5K_02920</name>
</gene>
<accession>A0ABV8VCL3</accession>
<dbReference type="EMBL" id="JBHSDL010000004">
    <property type="protein sequence ID" value="MFC4373043.1"/>
    <property type="molecule type" value="Genomic_DNA"/>
</dbReference>
<dbReference type="RefSeq" id="WP_378555567.1">
    <property type="nucleotide sequence ID" value="NZ_JBHSDL010000004.1"/>
</dbReference>
<protein>
    <submittedName>
        <fullName evidence="3">SRPBCC domain-containing protein</fullName>
    </submittedName>
</protein>
<comment type="similarity">
    <text evidence="1">Belongs to the AHA1 family.</text>
</comment>
<reference evidence="4" key="1">
    <citation type="journal article" date="2019" name="Int. J. Syst. Evol. Microbiol.">
        <title>The Global Catalogue of Microorganisms (GCM) 10K type strain sequencing project: providing services to taxonomists for standard genome sequencing and annotation.</title>
        <authorList>
            <consortium name="The Broad Institute Genomics Platform"/>
            <consortium name="The Broad Institute Genome Sequencing Center for Infectious Disease"/>
            <person name="Wu L."/>
            <person name="Ma J."/>
        </authorList>
    </citation>
    <scope>NUCLEOTIDE SEQUENCE [LARGE SCALE GENOMIC DNA]</scope>
    <source>
        <strain evidence="4">IBRC-M 10490</strain>
    </source>
</reference>
<evidence type="ECO:0000256" key="1">
    <source>
        <dbReference type="ARBA" id="ARBA00006817"/>
    </source>
</evidence>
<evidence type="ECO:0000259" key="2">
    <source>
        <dbReference type="Pfam" id="PF08327"/>
    </source>
</evidence>
<comment type="caution">
    <text evidence="3">The sequence shown here is derived from an EMBL/GenBank/DDBJ whole genome shotgun (WGS) entry which is preliminary data.</text>
</comment>
<dbReference type="Proteomes" id="UP001595844">
    <property type="component" value="Unassembled WGS sequence"/>
</dbReference>
<dbReference type="InterPro" id="IPR023393">
    <property type="entry name" value="START-like_dom_sf"/>
</dbReference>
<dbReference type="Gene3D" id="3.30.530.20">
    <property type="match status" value="1"/>
</dbReference>